<dbReference type="PROSITE" id="PS00211">
    <property type="entry name" value="ABC_TRANSPORTER_1"/>
    <property type="match status" value="1"/>
</dbReference>
<keyword evidence="2" id="KW-0547">Nucleotide-binding</keyword>
<keyword evidence="6" id="KW-1185">Reference proteome</keyword>
<evidence type="ECO:0000313" key="6">
    <source>
        <dbReference type="Proteomes" id="UP000294547"/>
    </source>
</evidence>
<accession>A0A4R6RG71</accession>
<dbReference type="Proteomes" id="UP000294547">
    <property type="component" value="Unassembled WGS sequence"/>
</dbReference>
<dbReference type="PANTHER" id="PTHR42798">
    <property type="entry name" value="LIPOPROTEIN-RELEASING SYSTEM ATP-BINDING PROTEIN LOLD"/>
    <property type="match status" value="1"/>
</dbReference>
<dbReference type="RefSeq" id="WP_126541141.1">
    <property type="nucleotide sequence ID" value="NZ_BSPM01000004.1"/>
</dbReference>
<dbReference type="GO" id="GO:0005524">
    <property type="term" value="F:ATP binding"/>
    <property type="evidence" value="ECO:0007669"/>
    <property type="project" value="UniProtKB-KW"/>
</dbReference>
<protein>
    <submittedName>
        <fullName evidence="5">Alpha-D-ribose 1-methylphosphonate 5-triphosphate synthase subunit PhnL</fullName>
    </submittedName>
</protein>
<dbReference type="SUPFAM" id="SSF52540">
    <property type="entry name" value="P-loop containing nucleoside triphosphate hydrolases"/>
    <property type="match status" value="1"/>
</dbReference>
<dbReference type="Gene3D" id="3.40.50.300">
    <property type="entry name" value="P-loop containing nucleotide triphosphate hydrolases"/>
    <property type="match status" value="1"/>
</dbReference>
<dbReference type="InterPro" id="IPR027417">
    <property type="entry name" value="P-loop_NTPase"/>
</dbReference>
<organism evidence="5 6">
    <name type="scientific">Oharaeibacter diazotrophicus</name>
    <dbReference type="NCBI Taxonomy" id="1920512"/>
    <lineage>
        <taxon>Bacteria</taxon>
        <taxon>Pseudomonadati</taxon>
        <taxon>Pseudomonadota</taxon>
        <taxon>Alphaproteobacteria</taxon>
        <taxon>Hyphomicrobiales</taxon>
        <taxon>Pleomorphomonadaceae</taxon>
        <taxon>Oharaeibacter</taxon>
    </lineage>
</organism>
<dbReference type="PROSITE" id="PS50893">
    <property type="entry name" value="ABC_TRANSPORTER_2"/>
    <property type="match status" value="1"/>
</dbReference>
<gene>
    <name evidence="5" type="ORF">EDD54_2132</name>
</gene>
<dbReference type="Pfam" id="PF00005">
    <property type="entry name" value="ABC_tran"/>
    <property type="match status" value="1"/>
</dbReference>
<comment type="caution">
    <text evidence="5">The sequence shown here is derived from an EMBL/GenBank/DDBJ whole genome shotgun (WGS) entry which is preliminary data.</text>
</comment>
<dbReference type="InterPro" id="IPR012701">
    <property type="entry name" value="CP_lyase_PhnL"/>
</dbReference>
<comment type="similarity">
    <text evidence="1">Belongs to the ABC transporter superfamily.</text>
</comment>
<evidence type="ECO:0000313" key="5">
    <source>
        <dbReference type="EMBL" id="TDP85280.1"/>
    </source>
</evidence>
<dbReference type="SMART" id="SM00382">
    <property type="entry name" value="AAA"/>
    <property type="match status" value="1"/>
</dbReference>
<dbReference type="InterPro" id="IPR017871">
    <property type="entry name" value="ABC_transporter-like_CS"/>
</dbReference>
<sequence>MTAAAITLEGVGKTFVMHLQGGKRLPVVGGVALEVGAGECVVLGGPSGAGKSSILKMIYGNYRCDAGRILVRDGDETVDVATAEPRRIVALRRRTLGYVSQFLRVIPRIGALDIVAAAARDQGVAEGEAEARARDLLARLNVPERLWSLPPATFSGGEQQRVNIARGFVADHACLLLDEPTASLDARNRAAVVELIAEKKRRGVAMLGIFHDEDVRDRVADRIVDVTRFAAPIAA</sequence>
<dbReference type="OrthoDB" id="9802264at2"/>
<name>A0A4R6RG71_9HYPH</name>
<dbReference type="EMBL" id="SNXY01000007">
    <property type="protein sequence ID" value="TDP85280.1"/>
    <property type="molecule type" value="Genomic_DNA"/>
</dbReference>
<dbReference type="InterPro" id="IPR003593">
    <property type="entry name" value="AAA+_ATPase"/>
</dbReference>
<proteinExistence type="inferred from homology"/>
<dbReference type="NCBIfam" id="TIGR02324">
    <property type="entry name" value="CP_lyasePhnL"/>
    <property type="match status" value="1"/>
</dbReference>
<evidence type="ECO:0000256" key="1">
    <source>
        <dbReference type="ARBA" id="ARBA00005417"/>
    </source>
</evidence>
<evidence type="ECO:0000256" key="3">
    <source>
        <dbReference type="ARBA" id="ARBA00022840"/>
    </source>
</evidence>
<dbReference type="PANTHER" id="PTHR42798:SF7">
    <property type="entry name" value="ALPHA-D-RIBOSE 1-METHYLPHOSPHONATE 5-TRIPHOSPHATE SYNTHASE SUBUNIT PHNL"/>
    <property type="match status" value="1"/>
</dbReference>
<dbReference type="GO" id="GO:0016887">
    <property type="term" value="F:ATP hydrolysis activity"/>
    <property type="evidence" value="ECO:0007669"/>
    <property type="project" value="InterPro"/>
</dbReference>
<keyword evidence="3" id="KW-0067">ATP-binding</keyword>
<dbReference type="AlphaFoldDB" id="A0A4R6RG71"/>
<evidence type="ECO:0000259" key="4">
    <source>
        <dbReference type="PROSITE" id="PS50893"/>
    </source>
</evidence>
<evidence type="ECO:0000256" key="2">
    <source>
        <dbReference type="ARBA" id="ARBA00022741"/>
    </source>
</evidence>
<feature type="domain" description="ABC transporter" evidence="4">
    <location>
        <begin position="6"/>
        <end position="233"/>
    </location>
</feature>
<dbReference type="InterPro" id="IPR003439">
    <property type="entry name" value="ABC_transporter-like_ATP-bd"/>
</dbReference>
<reference evidence="5 6" key="1">
    <citation type="submission" date="2019-03" db="EMBL/GenBank/DDBJ databases">
        <title>Genomic Encyclopedia of Type Strains, Phase IV (KMG-IV): sequencing the most valuable type-strain genomes for metagenomic binning, comparative biology and taxonomic classification.</title>
        <authorList>
            <person name="Goeker M."/>
        </authorList>
    </citation>
    <scope>NUCLEOTIDE SEQUENCE [LARGE SCALE GENOMIC DNA]</scope>
    <source>
        <strain evidence="5 6">DSM 102969</strain>
    </source>
</reference>